<dbReference type="CDD" id="cd03219">
    <property type="entry name" value="ABC_Mj1267_LivG_branched"/>
    <property type="match status" value="1"/>
</dbReference>
<dbReference type="CDD" id="cd06581">
    <property type="entry name" value="TM_PBP1_LivM_like"/>
    <property type="match status" value="1"/>
</dbReference>
<dbReference type="InterPro" id="IPR001851">
    <property type="entry name" value="ABC_transp_permease"/>
</dbReference>
<organism evidence="11 12">
    <name type="scientific">Gordonia neofelifaecis NRRL B-59395</name>
    <dbReference type="NCBI Taxonomy" id="644548"/>
    <lineage>
        <taxon>Bacteria</taxon>
        <taxon>Bacillati</taxon>
        <taxon>Actinomycetota</taxon>
        <taxon>Actinomycetes</taxon>
        <taxon>Mycobacteriales</taxon>
        <taxon>Gordoniaceae</taxon>
        <taxon>Gordonia</taxon>
    </lineage>
</organism>
<keyword evidence="5" id="KW-0547">Nucleotide-binding</keyword>
<dbReference type="SMART" id="SM00382">
    <property type="entry name" value="AAA"/>
    <property type="match status" value="1"/>
</dbReference>
<evidence type="ECO:0000313" key="11">
    <source>
        <dbReference type="EMBL" id="EGD54315.1"/>
    </source>
</evidence>
<dbReference type="Pfam" id="PF12399">
    <property type="entry name" value="BCA_ABC_TP_C"/>
    <property type="match status" value="1"/>
</dbReference>
<feature type="transmembrane region" description="Helical" evidence="9">
    <location>
        <begin position="206"/>
        <end position="227"/>
    </location>
</feature>
<evidence type="ECO:0000256" key="3">
    <source>
        <dbReference type="ARBA" id="ARBA00022475"/>
    </source>
</evidence>
<sequence>MTSVFAYLLLGMGNGAVYAALGLALVMTYKSSGVVNFATGAVALYAAYTFAFLRHGQLLIPIPGLDSTVDVGGPWAVMPALIVSVLLASIVGVIAELVVFRPMRTAPVLAKAVAAIGVMLVLQALIALQVGPNTPTVAPIFKQKNLHIGDAVVPTDRLWLAAVIVCLAVCAGLVLKYTRFGIATEASAESEKGALLTGLSPDRISLANWALSSATAAIGGIVIAPIVPLNPIAYTMFIVPALAAALVGDFAGIGITVAAGLVIGMLQSETTYLQSIWDAMPDAGMAEAVPLVLILAFLLIRGRPLPGRGAVSTNDLGRSPRPRRIVVPTLICVAVAVVALLITSGSLRLAVISSMIFGMIALSQLVVTGYAGQVSLAQLTLAGTGAFALSRFGSNMGIPFPFAPLLAALVAMVIGVVVGLPALRVRGLPLMVATLALAVFAEAFWFRNPSLNGGIDGAPIKPPSIFGIDLGIGAGDGYPRIAFGILCLVVLTITALAVAALRRSRLGASMLAVRANERSAASAGIDVGATKLLAFAIASFIAGLGGSLLAYQQTLAAAGTYAVFSGIALFAVIYIAGVTSITGSLLAGIMAPGALMYFIMDRYLHFGDYYMLASGALLILTVVTSPDGIAGRITNLRPAKRSSNTEVARGADPALEAETETAQAPARTIGDPVLTVDGVSVKYGAVTAVDDVSFELRAGEIVGLIGPNGAGKTTLVDAICGFVPSTGQVSTDERRIDGLAPHRRTRAGLGRTFQDIELYDDLSVSENLKVAAGRSPEGAVDNALRLLGISDLADVAAADLSQGQRQLVSVARVLAGEPRVALLDEPAAGLDTAESQWLGARLRAAQTSGTAMLLIDHDMDLVLGVCDRVIVLDLGAVIATGTPDEIRTSDKVIEAYLGAPLASGEPDAAMEEQK</sequence>
<evidence type="ECO:0000256" key="2">
    <source>
        <dbReference type="ARBA" id="ARBA00022448"/>
    </source>
</evidence>
<dbReference type="PANTHER" id="PTHR45772:SF4">
    <property type="entry name" value="ABC TRANSPORTER ATP-BINDING PROTEIN"/>
    <property type="match status" value="1"/>
</dbReference>
<dbReference type="RefSeq" id="WP_009680206.1">
    <property type="nucleotide sequence ID" value="NZ_AEUD01000013.1"/>
</dbReference>
<dbReference type="Pfam" id="PF02653">
    <property type="entry name" value="BPD_transp_2"/>
    <property type="match status" value="2"/>
</dbReference>
<keyword evidence="4 9" id="KW-0812">Transmembrane</keyword>
<keyword evidence="6" id="KW-0067">ATP-binding</keyword>
<protein>
    <submittedName>
        <fullName evidence="11">ABC transporter-like protein</fullName>
    </submittedName>
</protein>
<dbReference type="InterPro" id="IPR051120">
    <property type="entry name" value="ABC_AA/LPS_Transport"/>
</dbReference>
<dbReference type="SUPFAM" id="SSF52540">
    <property type="entry name" value="P-loop containing nucleoside triphosphate hydrolases"/>
    <property type="match status" value="1"/>
</dbReference>
<keyword evidence="7 9" id="KW-1133">Transmembrane helix</keyword>
<feature type="transmembrane region" description="Helical" evidence="9">
    <location>
        <begin position="112"/>
        <end position="131"/>
    </location>
</feature>
<feature type="transmembrane region" description="Helical" evidence="9">
    <location>
        <begin position="481"/>
        <end position="501"/>
    </location>
</feature>
<feature type="transmembrane region" description="Helical" evidence="9">
    <location>
        <begin position="427"/>
        <end position="446"/>
    </location>
</feature>
<evidence type="ECO:0000256" key="1">
    <source>
        <dbReference type="ARBA" id="ARBA00004651"/>
    </source>
</evidence>
<dbReference type="AlphaFoldDB" id="F1YM64"/>
<evidence type="ECO:0000256" key="5">
    <source>
        <dbReference type="ARBA" id="ARBA00022741"/>
    </source>
</evidence>
<evidence type="ECO:0000256" key="6">
    <source>
        <dbReference type="ARBA" id="ARBA00022840"/>
    </source>
</evidence>
<dbReference type="Pfam" id="PF00005">
    <property type="entry name" value="ABC_tran"/>
    <property type="match status" value="1"/>
</dbReference>
<reference evidence="11 12" key="1">
    <citation type="journal article" date="2011" name="J. Bacteriol.">
        <title>Draft Genome Sequence of Gordonia neofelifaecis NRRL B-59395, a Cholesterol-Degrading Actinomycete.</title>
        <authorList>
            <person name="Ge F."/>
            <person name="Li W."/>
            <person name="Chen G."/>
            <person name="Liu Y."/>
            <person name="Zhang G."/>
            <person name="Yong B."/>
            <person name="Wang Q."/>
            <person name="Wang N."/>
            <person name="Huang Z."/>
            <person name="Li W."/>
            <person name="Wang J."/>
            <person name="Wu C."/>
            <person name="Xie Q."/>
            <person name="Liu G."/>
        </authorList>
    </citation>
    <scope>NUCLEOTIDE SEQUENCE [LARGE SCALE GENOMIC DNA]</scope>
    <source>
        <strain evidence="11 12">NRRL B-59395</strain>
    </source>
</reference>
<feature type="transmembrane region" description="Helical" evidence="9">
    <location>
        <begin position="158"/>
        <end position="175"/>
    </location>
</feature>
<keyword evidence="12" id="KW-1185">Reference proteome</keyword>
<feature type="transmembrane region" description="Helical" evidence="9">
    <location>
        <begin position="325"/>
        <end position="342"/>
    </location>
</feature>
<dbReference type="GO" id="GO:0005886">
    <property type="term" value="C:plasma membrane"/>
    <property type="evidence" value="ECO:0007669"/>
    <property type="project" value="UniProtKB-SubCell"/>
</dbReference>
<keyword evidence="8 9" id="KW-0472">Membrane</keyword>
<dbReference type="EMBL" id="AEUD01000013">
    <property type="protein sequence ID" value="EGD54315.1"/>
    <property type="molecule type" value="Genomic_DNA"/>
</dbReference>
<accession>F1YM64</accession>
<keyword evidence="3" id="KW-1003">Cell membrane</keyword>
<dbReference type="CDD" id="cd06582">
    <property type="entry name" value="TM_PBP1_LivH_like"/>
    <property type="match status" value="1"/>
</dbReference>
<feature type="transmembrane region" description="Helical" evidence="9">
    <location>
        <begin position="612"/>
        <end position="631"/>
    </location>
</feature>
<dbReference type="InterPro" id="IPR027417">
    <property type="entry name" value="P-loop_NTPase"/>
</dbReference>
<proteinExistence type="predicted"/>
<dbReference type="GO" id="GO:0016887">
    <property type="term" value="F:ATP hydrolysis activity"/>
    <property type="evidence" value="ECO:0007669"/>
    <property type="project" value="InterPro"/>
</dbReference>
<evidence type="ECO:0000256" key="7">
    <source>
        <dbReference type="ARBA" id="ARBA00022989"/>
    </source>
</evidence>
<keyword evidence="2" id="KW-0813">Transport</keyword>
<feature type="transmembrane region" description="Helical" evidence="9">
    <location>
        <begin position="284"/>
        <end position="305"/>
    </location>
</feature>
<dbReference type="InterPro" id="IPR032823">
    <property type="entry name" value="BCA_ABC_TP_C"/>
</dbReference>
<dbReference type="GO" id="GO:0015658">
    <property type="term" value="F:branched-chain amino acid transmembrane transporter activity"/>
    <property type="evidence" value="ECO:0007669"/>
    <property type="project" value="InterPro"/>
</dbReference>
<dbReference type="PROSITE" id="PS00211">
    <property type="entry name" value="ABC_TRANSPORTER_1"/>
    <property type="match status" value="1"/>
</dbReference>
<comment type="subcellular location">
    <subcellularLocation>
        <location evidence="1">Cell membrane</location>
        <topology evidence="1">Multi-pass membrane protein</topology>
    </subcellularLocation>
</comment>
<dbReference type="eggNOG" id="COG4177">
    <property type="taxonomic scope" value="Bacteria"/>
</dbReference>
<feature type="transmembrane region" description="Helical" evidence="9">
    <location>
        <begin position="73"/>
        <end position="100"/>
    </location>
</feature>
<evidence type="ECO:0000256" key="4">
    <source>
        <dbReference type="ARBA" id="ARBA00022692"/>
    </source>
</evidence>
<dbReference type="eggNOG" id="COG0559">
    <property type="taxonomic scope" value="Bacteria"/>
</dbReference>
<evidence type="ECO:0000313" key="12">
    <source>
        <dbReference type="Proteomes" id="UP000035065"/>
    </source>
</evidence>
<feature type="transmembrane region" description="Helical" evidence="9">
    <location>
        <begin position="233"/>
        <end position="263"/>
    </location>
</feature>
<dbReference type="STRING" id="644548.SCNU_15041"/>
<dbReference type="OrthoDB" id="3396710at2"/>
<dbReference type="InterPro" id="IPR003593">
    <property type="entry name" value="AAA+_ATPase"/>
</dbReference>
<dbReference type="PANTHER" id="PTHR45772">
    <property type="entry name" value="CONSERVED COMPONENT OF ABC TRANSPORTER FOR NATURAL AMINO ACIDS-RELATED"/>
    <property type="match status" value="1"/>
</dbReference>
<feature type="transmembrane region" description="Helical" evidence="9">
    <location>
        <begin position="34"/>
        <end position="53"/>
    </location>
</feature>
<evidence type="ECO:0000256" key="8">
    <source>
        <dbReference type="ARBA" id="ARBA00023136"/>
    </source>
</evidence>
<feature type="transmembrane region" description="Helical" evidence="9">
    <location>
        <begin position="6"/>
        <end position="27"/>
    </location>
</feature>
<comment type="caution">
    <text evidence="11">The sequence shown here is derived from an EMBL/GenBank/DDBJ whole genome shotgun (WGS) entry which is preliminary data.</text>
</comment>
<dbReference type="eggNOG" id="COG0411">
    <property type="taxonomic scope" value="Bacteria"/>
</dbReference>
<dbReference type="Proteomes" id="UP000035065">
    <property type="component" value="Unassembled WGS sequence"/>
</dbReference>
<evidence type="ECO:0000256" key="9">
    <source>
        <dbReference type="SAM" id="Phobius"/>
    </source>
</evidence>
<evidence type="ECO:0000259" key="10">
    <source>
        <dbReference type="PROSITE" id="PS50893"/>
    </source>
</evidence>
<feature type="domain" description="ABC transporter" evidence="10">
    <location>
        <begin position="674"/>
        <end position="899"/>
    </location>
</feature>
<feature type="transmembrane region" description="Helical" evidence="9">
    <location>
        <begin position="532"/>
        <end position="551"/>
    </location>
</feature>
<dbReference type="GO" id="GO:0005524">
    <property type="term" value="F:ATP binding"/>
    <property type="evidence" value="ECO:0007669"/>
    <property type="project" value="UniProtKB-KW"/>
</dbReference>
<dbReference type="Gene3D" id="3.40.50.300">
    <property type="entry name" value="P-loop containing nucleotide triphosphate hydrolases"/>
    <property type="match status" value="1"/>
</dbReference>
<dbReference type="InterPro" id="IPR003439">
    <property type="entry name" value="ABC_transporter-like_ATP-bd"/>
</dbReference>
<dbReference type="InterPro" id="IPR017871">
    <property type="entry name" value="ABC_transporter-like_CS"/>
</dbReference>
<feature type="transmembrane region" description="Helical" evidence="9">
    <location>
        <begin position="349"/>
        <end position="371"/>
    </location>
</feature>
<dbReference type="PROSITE" id="PS50893">
    <property type="entry name" value="ABC_TRANSPORTER_2"/>
    <property type="match status" value="1"/>
</dbReference>
<gene>
    <name evidence="11" type="ORF">SCNU_15041</name>
</gene>
<name>F1YM64_9ACTN</name>
<feature type="transmembrane region" description="Helical" evidence="9">
    <location>
        <begin position="398"/>
        <end position="420"/>
    </location>
</feature>
<dbReference type="InterPro" id="IPR043428">
    <property type="entry name" value="LivM-like"/>
</dbReference>